<keyword evidence="2" id="KW-1185">Reference proteome</keyword>
<name>A0ACA9S5G0_9GLOM</name>
<organism evidence="1 2">
    <name type="scientific">Racocetra persica</name>
    <dbReference type="NCBI Taxonomy" id="160502"/>
    <lineage>
        <taxon>Eukaryota</taxon>
        <taxon>Fungi</taxon>
        <taxon>Fungi incertae sedis</taxon>
        <taxon>Mucoromycota</taxon>
        <taxon>Glomeromycotina</taxon>
        <taxon>Glomeromycetes</taxon>
        <taxon>Diversisporales</taxon>
        <taxon>Gigasporaceae</taxon>
        <taxon>Racocetra</taxon>
    </lineage>
</organism>
<evidence type="ECO:0000313" key="1">
    <source>
        <dbReference type="EMBL" id="CAG8826268.1"/>
    </source>
</evidence>
<accession>A0ACA9S5G0</accession>
<feature type="non-terminal residue" evidence="1">
    <location>
        <position position="113"/>
    </location>
</feature>
<gene>
    <name evidence="1" type="ORF">RPERSI_LOCUS26694</name>
</gene>
<sequence>MNKKLNPEEIKERILNLAQKMMGWYRTEMQALQDSRREVEKILQKKPKELTRNDGKDLQSEMKFLMRRLGDEDNYDKLEELNQQKREKEIEKLAFLLAALIRKFIRMALVLAR</sequence>
<dbReference type="EMBL" id="CAJVQC010091892">
    <property type="protein sequence ID" value="CAG8826268.1"/>
    <property type="molecule type" value="Genomic_DNA"/>
</dbReference>
<dbReference type="Proteomes" id="UP000789920">
    <property type="component" value="Unassembled WGS sequence"/>
</dbReference>
<comment type="caution">
    <text evidence="1">The sequence shown here is derived from an EMBL/GenBank/DDBJ whole genome shotgun (WGS) entry which is preliminary data.</text>
</comment>
<reference evidence="1" key="1">
    <citation type="submission" date="2021-06" db="EMBL/GenBank/DDBJ databases">
        <authorList>
            <person name="Kallberg Y."/>
            <person name="Tangrot J."/>
            <person name="Rosling A."/>
        </authorList>
    </citation>
    <scope>NUCLEOTIDE SEQUENCE</scope>
    <source>
        <strain evidence="1">MA461A</strain>
    </source>
</reference>
<protein>
    <submittedName>
        <fullName evidence="1">3144_t:CDS:1</fullName>
    </submittedName>
</protein>
<proteinExistence type="predicted"/>
<evidence type="ECO:0000313" key="2">
    <source>
        <dbReference type="Proteomes" id="UP000789920"/>
    </source>
</evidence>